<sequence>MKHNEELYTITLTKKQMRLIANCVEDCSRFLAGQCELGFTTCGLDKQQEIQEKLRELHDLVATDLANQPYASYGWSGGGCSNDYQRNKIIQLYPLYREILHFIAKEEGHNSVYAGSTPTCDEQDPFIKINKL</sequence>
<protein>
    <submittedName>
        <fullName evidence="1">Uncharacterized protein</fullName>
    </submittedName>
</protein>
<evidence type="ECO:0000313" key="2">
    <source>
        <dbReference type="Proteomes" id="UP000297149"/>
    </source>
</evidence>
<dbReference type="AlphaFoldDB" id="A0A4P7W4K5"/>
<dbReference type="KEGG" id="ddb:E7747_12175"/>
<gene>
    <name evidence="1" type="ORF">E7747_12175</name>
</gene>
<reference evidence="2" key="1">
    <citation type="submission" date="2019-02" db="EMBL/GenBank/DDBJ databases">
        <title>Isolation and identification of novel species under the genus Muribaculum.</title>
        <authorList>
            <person name="Miyake S."/>
            <person name="Ding Y."/>
            <person name="Low A."/>
            <person name="Soh M."/>
            <person name="Seedorf H."/>
        </authorList>
    </citation>
    <scope>NUCLEOTIDE SEQUENCE [LARGE SCALE GENOMIC DNA]</scope>
    <source>
        <strain evidence="2">H5</strain>
    </source>
</reference>
<keyword evidence="2" id="KW-1185">Reference proteome</keyword>
<dbReference type="RefSeq" id="WP_136416209.1">
    <property type="nucleotide sequence ID" value="NZ_CP039396.1"/>
</dbReference>
<dbReference type="EMBL" id="CP039396">
    <property type="protein sequence ID" value="QCD42973.1"/>
    <property type="molecule type" value="Genomic_DNA"/>
</dbReference>
<proteinExistence type="predicted"/>
<organism evidence="1 2">
    <name type="scientific">Duncaniella dubosii</name>
    <dbReference type="NCBI Taxonomy" id="2518971"/>
    <lineage>
        <taxon>Bacteria</taxon>
        <taxon>Pseudomonadati</taxon>
        <taxon>Bacteroidota</taxon>
        <taxon>Bacteroidia</taxon>
        <taxon>Bacteroidales</taxon>
        <taxon>Muribaculaceae</taxon>
        <taxon>Duncaniella</taxon>
    </lineage>
</organism>
<accession>A0A4P7W4K5</accession>
<dbReference type="Proteomes" id="UP000297149">
    <property type="component" value="Chromosome"/>
</dbReference>
<name>A0A4P7W4K5_9BACT</name>
<evidence type="ECO:0000313" key="1">
    <source>
        <dbReference type="EMBL" id="QCD42973.1"/>
    </source>
</evidence>